<dbReference type="InterPro" id="IPR019475">
    <property type="entry name" value="DNA_primase_DnaB-bd"/>
</dbReference>
<evidence type="ECO:0000256" key="1">
    <source>
        <dbReference type="ARBA" id="ARBA00022478"/>
    </source>
</evidence>
<sequence length="660" mass="75964">MIPQEIIDEIKSRADVLEVIGDYVNLKKSGSNFRGYSPFNNERTPSFYVVPSKGFFKDFSSGKAGDSITFLMDAEGMSYIEALKHLAKRYNIDIPEEAPTDEELEARNERDSLFIVMKYAAQYYEDNLRKHEEGQSIGLTYLKERGFSDETIQTFSLGYSLDQWDGLMSTAEKKGYKREYLIKAGLVIDKEESGKQYDRFRGRVMFPVHNISGRVLAFGARMLGKAENQPKYINSPETLIYHKSDVLYGLYQAKQFIRQEDNCYLVEGYTDVISLYQAGVKNAVASSGTSLTQEQIRLIGRYTQNITVLFDSDPAGLKASFRGIDMILEGGLQVKAVMLPEGDDPDSLSRKMGASELRTYLKEHRTDFISFKTQIFQREAAQDPIRRAELIREVVNSIAKVPDPIQRQVYIKTTSTQLEMDEAMLIAEMNKVHIQQQRTTHRREMIVEEETTRTPNPDALADPDDQDMKDIRPSIFYKEKEVIRVLVLYGQHPIQNEVAPADGQNPADPPTVETIKVYDYIYYELEDIEIQTPLYADIYQLYRRKTLDGVTVTEAWLAEHGSEEMKKEIIDLVVEHYVLSENWELLHEIFVTREQDILHHVIQRSILELKFAYLGQLMDEQRQKLKEATDEVDQMQILRDFQLLKRSQQEIAGVLGIVIS</sequence>
<name>A0AA49GN37_9BACT</name>
<keyword evidence="7" id="KW-0863">Zinc-finger</keyword>
<evidence type="ECO:0000256" key="13">
    <source>
        <dbReference type="PIRNR" id="PIRNR002811"/>
    </source>
</evidence>
<keyword evidence="3 12" id="KW-0808">Transferase</keyword>
<evidence type="ECO:0000256" key="10">
    <source>
        <dbReference type="ARBA" id="ARBA00023125"/>
    </source>
</evidence>
<dbReference type="GO" id="GO:0003677">
    <property type="term" value="F:DNA binding"/>
    <property type="evidence" value="ECO:0007669"/>
    <property type="project" value="UniProtKB-KW"/>
</dbReference>
<dbReference type="GO" id="GO:0008270">
    <property type="term" value="F:zinc ion binding"/>
    <property type="evidence" value="ECO:0007669"/>
    <property type="project" value="UniProtKB-KW"/>
</dbReference>
<evidence type="ECO:0000256" key="4">
    <source>
        <dbReference type="ARBA" id="ARBA00022695"/>
    </source>
</evidence>
<keyword evidence="11 12" id="KW-0804">Transcription</keyword>
<evidence type="ECO:0000256" key="5">
    <source>
        <dbReference type="ARBA" id="ARBA00022705"/>
    </source>
</evidence>
<keyword evidence="4 12" id="KW-0548">Nucleotidyltransferase</keyword>
<dbReference type="InterPro" id="IPR037068">
    <property type="entry name" value="DNA_primase_core_N_sf"/>
</dbReference>
<dbReference type="FunFam" id="3.90.580.10:FF:000001">
    <property type="entry name" value="DNA primase"/>
    <property type="match status" value="1"/>
</dbReference>
<dbReference type="FunFam" id="3.90.980.10:FF:000001">
    <property type="entry name" value="DNA primase"/>
    <property type="match status" value="1"/>
</dbReference>
<keyword evidence="5 12" id="KW-0235">DNA replication</keyword>
<evidence type="ECO:0000256" key="11">
    <source>
        <dbReference type="ARBA" id="ARBA00023163"/>
    </source>
</evidence>
<dbReference type="InterPro" id="IPR013264">
    <property type="entry name" value="DNAG_N"/>
</dbReference>
<gene>
    <name evidence="12 15" type="primary">dnaG</name>
    <name evidence="15" type="ORF">K4G66_31095</name>
</gene>
<dbReference type="Gene3D" id="3.90.980.10">
    <property type="entry name" value="DNA primase, catalytic core, N-terminal domain"/>
    <property type="match status" value="1"/>
</dbReference>
<dbReference type="Pfam" id="PF08275">
    <property type="entry name" value="DNAG_N"/>
    <property type="match status" value="1"/>
</dbReference>
<comment type="function">
    <text evidence="12 13">RNA polymerase that catalyzes the synthesis of short RNA molecules used as primers for DNA polymerase during DNA replication.</text>
</comment>
<dbReference type="GO" id="GO:0000428">
    <property type="term" value="C:DNA-directed RNA polymerase complex"/>
    <property type="evidence" value="ECO:0007669"/>
    <property type="project" value="UniProtKB-KW"/>
</dbReference>
<comment type="subunit">
    <text evidence="12">Monomer. Interacts with DnaB.</text>
</comment>
<dbReference type="Pfam" id="PF01807">
    <property type="entry name" value="Zn_ribbon_DnaG"/>
    <property type="match status" value="1"/>
</dbReference>
<evidence type="ECO:0000256" key="12">
    <source>
        <dbReference type="HAMAP-Rule" id="MF_00974"/>
    </source>
</evidence>
<dbReference type="InterPro" id="IPR006295">
    <property type="entry name" value="DNA_primase_DnaG"/>
</dbReference>
<dbReference type="GO" id="GO:0003899">
    <property type="term" value="F:DNA-directed RNA polymerase activity"/>
    <property type="evidence" value="ECO:0007669"/>
    <property type="project" value="UniProtKB-UniRule"/>
</dbReference>
<keyword evidence="10 12" id="KW-0238">DNA-binding</keyword>
<protein>
    <recommendedName>
        <fullName evidence="12 13">DNA primase</fullName>
        <ecNumber evidence="12">2.7.7.101</ecNumber>
    </recommendedName>
</protein>
<evidence type="ECO:0000256" key="6">
    <source>
        <dbReference type="ARBA" id="ARBA00022723"/>
    </source>
</evidence>
<dbReference type="GO" id="GO:0005737">
    <property type="term" value="C:cytoplasm"/>
    <property type="evidence" value="ECO:0007669"/>
    <property type="project" value="TreeGrafter"/>
</dbReference>
<dbReference type="Gene3D" id="3.90.580.10">
    <property type="entry name" value="Zinc finger, CHC2-type domain"/>
    <property type="match status" value="1"/>
</dbReference>
<dbReference type="PROSITE" id="PS50880">
    <property type="entry name" value="TOPRIM"/>
    <property type="match status" value="1"/>
</dbReference>
<comment type="cofactor">
    <cofactor evidence="13">
        <name>Zn(2+)</name>
        <dbReference type="ChEBI" id="CHEBI:29105"/>
    </cofactor>
    <text evidence="13">Binds 1 zinc ion per monomer.</text>
</comment>
<reference evidence="15" key="2">
    <citation type="journal article" date="2024" name="Antonie Van Leeuwenhoek">
        <title>Roseihalotalea indica gen. nov., sp. nov., a halophilic Bacteroidetes from mesopelagic Southwest Indian Ocean with higher carbohydrate metabolic potential.</title>
        <authorList>
            <person name="Chen B."/>
            <person name="Zhang M."/>
            <person name="Lin D."/>
            <person name="Ye J."/>
            <person name="Tang K."/>
        </authorList>
    </citation>
    <scope>NUCLEOTIDE SEQUENCE</scope>
    <source>
        <strain evidence="15">TK19036</strain>
    </source>
</reference>
<dbReference type="Pfam" id="PF13155">
    <property type="entry name" value="Toprim_2"/>
    <property type="match status" value="1"/>
</dbReference>
<dbReference type="HAMAP" id="MF_00974">
    <property type="entry name" value="DNA_primase_DnaG"/>
    <property type="match status" value="1"/>
</dbReference>
<dbReference type="InterPro" id="IPR034151">
    <property type="entry name" value="TOPRIM_DnaG_bac"/>
</dbReference>
<dbReference type="NCBIfam" id="TIGR01391">
    <property type="entry name" value="dnaG"/>
    <property type="match status" value="1"/>
</dbReference>
<keyword evidence="8 13" id="KW-0862">Zinc</keyword>
<dbReference type="SMART" id="SM00400">
    <property type="entry name" value="ZnF_CHCC"/>
    <property type="match status" value="1"/>
</dbReference>
<dbReference type="InterPro" id="IPR036977">
    <property type="entry name" value="DNA_primase_Znf_CHC2"/>
</dbReference>
<evidence type="ECO:0000256" key="7">
    <source>
        <dbReference type="ARBA" id="ARBA00022771"/>
    </source>
</evidence>
<dbReference type="InterPro" id="IPR050219">
    <property type="entry name" value="DnaG_primase"/>
</dbReference>
<dbReference type="InterPro" id="IPR030846">
    <property type="entry name" value="DnaG_bac"/>
</dbReference>
<evidence type="ECO:0000256" key="2">
    <source>
        <dbReference type="ARBA" id="ARBA00022515"/>
    </source>
</evidence>
<keyword evidence="6 13" id="KW-0479">Metal-binding</keyword>
<dbReference type="SMART" id="SM00493">
    <property type="entry name" value="TOPRIM"/>
    <property type="match status" value="1"/>
</dbReference>
<evidence type="ECO:0000256" key="3">
    <source>
        <dbReference type="ARBA" id="ARBA00022679"/>
    </source>
</evidence>
<keyword evidence="9" id="KW-0460">Magnesium</keyword>
<keyword evidence="2 12" id="KW-0639">Primosome</keyword>
<accession>A0AA49GN37</accession>
<proteinExistence type="inferred from homology"/>
<dbReference type="InterPro" id="IPR002694">
    <property type="entry name" value="Znf_CHC2"/>
</dbReference>
<dbReference type="Gene3D" id="3.40.1360.10">
    <property type="match status" value="1"/>
</dbReference>
<keyword evidence="1 12" id="KW-0240">DNA-directed RNA polymerase</keyword>
<dbReference type="EC" id="2.7.7.101" evidence="12"/>
<comment type="caution">
    <text evidence="12">Lacks conserved residue(s) required for the propagation of feature annotation.</text>
</comment>
<dbReference type="FunFam" id="3.40.1360.10:FF:000002">
    <property type="entry name" value="DNA primase"/>
    <property type="match status" value="1"/>
</dbReference>
<dbReference type="AlphaFoldDB" id="A0AA49GN37"/>
<dbReference type="PANTHER" id="PTHR30313:SF2">
    <property type="entry name" value="DNA PRIMASE"/>
    <property type="match status" value="1"/>
</dbReference>
<dbReference type="EMBL" id="CP120682">
    <property type="protein sequence ID" value="WKN36814.1"/>
    <property type="molecule type" value="Genomic_DNA"/>
</dbReference>
<organism evidence="15">
    <name type="scientific">Roseihalotalea indica</name>
    <dbReference type="NCBI Taxonomy" id="2867963"/>
    <lineage>
        <taxon>Bacteria</taxon>
        <taxon>Pseudomonadati</taxon>
        <taxon>Bacteroidota</taxon>
        <taxon>Cytophagia</taxon>
        <taxon>Cytophagales</taxon>
        <taxon>Catalimonadaceae</taxon>
        <taxon>Roseihalotalea</taxon>
    </lineage>
</organism>
<evidence type="ECO:0000256" key="8">
    <source>
        <dbReference type="ARBA" id="ARBA00022833"/>
    </source>
</evidence>
<dbReference type="PANTHER" id="PTHR30313">
    <property type="entry name" value="DNA PRIMASE"/>
    <property type="match status" value="1"/>
</dbReference>
<feature type="domain" description="Toprim" evidence="14">
    <location>
        <begin position="261"/>
        <end position="342"/>
    </location>
</feature>
<dbReference type="InterPro" id="IPR006171">
    <property type="entry name" value="TOPRIM_dom"/>
</dbReference>
<comment type="similarity">
    <text evidence="12 13">Belongs to the DnaG primase family.</text>
</comment>
<dbReference type="GO" id="GO:1990077">
    <property type="term" value="C:primosome complex"/>
    <property type="evidence" value="ECO:0007669"/>
    <property type="project" value="UniProtKB-KW"/>
</dbReference>
<dbReference type="CDD" id="cd03364">
    <property type="entry name" value="TOPRIM_DnaG_primases"/>
    <property type="match status" value="1"/>
</dbReference>
<evidence type="ECO:0000313" key="15">
    <source>
        <dbReference type="EMBL" id="WKN36814.1"/>
    </source>
</evidence>
<dbReference type="GO" id="GO:0006269">
    <property type="term" value="P:DNA replication, synthesis of primer"/>
    <property type="evidence" value="ECO:0007669"/>
    <property type="project" value="UniProtKB-UniRule"/>
</dbReference>
<dbReference type="Pfam" id="PF10410">
    <property type="entry name" value="DnaB_bind"/>
    <property type="match status" value="1"/>
</dbReference>
<dbReference type="PIRSF" id="PIRSF002811">
    <property type="entry name" value="DnaG"/>
    <property type="match status" value="1"/>
</dbReference>
<comment type="catalytic activity">
    <reaction evidence="12">
        <text>ssDNA + n NTP = ssDNA/pppN(pN)n-1 hybrid + (n-1) diphosphate.</text>
        <dbReference type="EC" id="2.7.7.101"/>
    </reaction>
</comment>
<reference evidence="15" key="1">
    <citation type="journal article" date="2023" name="Comput. Struct. Biotechnol. J.">
        <title>Discovery of a novel marine Bacteroidetes with a rich repertoire of carbohydrate-active enzymes.</title>
        <authorList>
            <person name="Chen B."/>
            <person name="Liu G."/>
            <person name="Chen Q."/>
            <person name="Wang H."/>
            <person name="Liu L."/>
            <person name="Tang K."/>
        </authorList>
    </citation>
    <scope>NUCLEOTIDE SEQUENCE</scope>
    <source>
        <strain evidence="15">TK19036</strain>
    </source>
</reference>
<dbReference type="SUPFAM" id="SSF57783">
    <property type="entry name" value="Zinc beta-ribbon"/>
    <property type="match status" value="1"/>
</dbReference>
<evidence type="ECO:0000256" key="9">
    <source>
        <dbReference type="ARBA" id="ARBA00022842"/>
    </source>
</evidence>
<evidence type="ECO:0000259" key="14">
    <source>
        <dbReference type="PROSITE" id="PS50880"/>
    </source>
</evidence>
<dbReference type="SUPFAM" id="SSF56731">
    <property type="entry name" value="DNA primase core"/>
    <property type="match status" value="1"/>
</dbReference>